<dbReference type="Gene3D" id="3.30.70.1200">
    <property type="entry name" value="Crispr-associated protein, domain 1"/>
    <property type="match status" value="1"/>
</dbReference>
<dbReference type="Proteomes" id="UP000261739">
    <property type="component" value="Unassembled WGS sequence"/>
</dbReference>
<name>A0A3D4SWA9_9CORY</name>
<gene>
    <name evidence="1" type="primary">cas6e</name>
    <name evidence="1" type="ORF">DIW82_01645</name>
</gene>
<accession>A0A3D4SWA9</accession>
<dbReference type="STRING" id="863239.GCA_000213935_01405"/>
<dbReference type="Gene3D" id="3.30.70.1210">
    <property type="entry name" value="Crispr-associated protein, domain 2"/>
    <property type="match status" value="1"/>
</dbReference>
<dbReference type="AlphaFoldDB" id="A0A3D4SWA9"/>
<proteinExistence type="predicted"/>
<sequence length="217" mass="24504">MYLSRMYLNPQRRHCRALLANPEMLHAAVLSGFPPDAGEQSDRGRVLWRIDRDGEKTVLWIVSPDVPSLEHLQEQAGWSEKKTWETRDYTTLTGRLMKGQQYGFRLVANPVHTVTEGGVKKRRAHQTAEYQLQWLLDRQESMGIRFLSEGESPAAEVSGSERLVFNRKGRKVTIVRAGFQGLLEVVDRDRLEATLISGIGKAKGYGCGLLTLAKARI</sequence>
<organism evidence="1 2">
    <name type="scientific">Corynebacterium nuruki</name>
    <dbReference type="NCBI Taxonomy" id="1032851"/>
    <lineage>
        <taxon>Bacteria</taxon>
        <taxon>Bacillati</taxon>
        <taxon>Actinomycetota</taxon>
        <taxon>Actinomycetes</taxon>
        <taxon>Mycobacteriales</taxon>
        <taxon>Corynebacteriaceae</taxon>
        <taxon>Corynebacterium</taxon>
    </lineage>
</organism>
<dbReference type="SMART" id="SM01101">
    <property type="entry name" value="CRISPR_assoc"/>
    <property type="match status" value="1"/>
</dbReference>
<dbReference type="NCBIfam" id="TIGR01907">
    <property type="entry name" value="casE_Cse3"/>
    <property type="match status" value="1"/>
</dbReference>
<comment type="caution">
    <text evidence="1">The sequence shown here is derived from an EMBL/GenBank/DDBJ whole genome shotgun (WGS) entry which is preliminary data.</text>
</comment>
<dbReference type="RefSeq" id="WP_010120647.1">
    <property type="nucleotide sequence ID" value="NZ_DAITTW010000006.1"/>
</dbReference>
<evidence type="ECO:0000313" key="1">
    <source>
        <dbReference type="EMBL" id="HCT13522.1"/>
    </source>
</evidence>
<dbReference type="EMBL" id="DQID01000041">
    <property type="protein sequence ID" value="HCT13522.1"/>
    <property type="molecule type" value="Genomic_DNA"/>
</dbReference>
<dbReference type="CDD" id="cd09727">
    <property type="entry name" value="Cas6_I-E"/>
    <property type="match status" value="1"/>
</dbReference>
<evidence type="ECO:0000313" key="2">
    <source>
        <dbReference type="Proteomes" id="UP000261739"/>
    </source>
</evidence>
<dbReference type="Pfam" id="PF08798">
    <property type="entry name" value="CRISPR_assoc"/>
    <property type="match status" value="1"/>
</dbReference>
<protein>
    <submittedName>
        <fullName evidence="1">Type I-E CRISPR-associated protein Cas6/Cse3/CasE</fullName>
    </submittedName>
</protein>
<dbReference type="SUPFAM" id="SSF117987">
    <property type="entry name" value="CRISPR-associated protein"/>
    <property type="match status" value="2"/>
</dbReference>
<reference evidence="1 2" key="1">
    <citation type="journal article" date="2018" name="Nat. Biotechnol.">
        <title>A standardized bacterial taxonomy based on genome phylogeny substantially revises the tree of life.</title>
        <authorList>
            <person name="Parks D.H."/>
            <person name="Chuvochina M."/>
            <person name="Waite D.W."/>
            <person name="Rinke C."/>
            <person name="Skarshewski A."/>
            <person name="Chaumeil P.A."/>
            <person name="Hugenholtz P."/>
        </authorList>
    </citation>
    <scope>NUCLEOTIDE SEQUENCE [LARGE SCALE GENOMIC DNA]</scope>
    <source>
        <strain evidence="1">UBA11247</strain>
    </source>
</reference>
<dbReference type="InterPro" id="IPR010179">
    <property type="entry name" value="CRISPR-assoc_prot_Cse3"/>
</dbReference>